<dbReference type="InterPro" id="IPR052195">
    <property type="entry name" value="Bact_Alkyl/Aryl-Sulfatase"/>
</dbReference>
<dbReference type="Pfam" id="PF00753">
    <property type="entry name" value="Lactamase_B"/>
    <property type="match status" value="1"/>
</dbReference>
<evidence type="ECO:0000313" key="7">
    <source>
        <dbReference type="Proteomes" id="UP000322873"/>
    </source>
</evidence>
<dbReference type="GO" id="GO:0018909">
    <property type="term" value="P:dodecyl sulfate metabolic process"/>
    <property type="evidence" value="ECO:0007669"/>
    <property type="project" value="InterPro"/>
</dbReference>
<dbReference type="Gene3D" id="3.60.15.30">
    <property type="entry name" value="Metallo-beta-lactamase domain"/>
    <property type="match status" value="1"/>
</dbReference>
<dbReference type="AlphaFoldDB" id="A0A5M9JWR9"/>
<dbReference type="Pfam" id="PF14863">
    <property type="entry name" value="Alkyl_sulf_dimr"/>
    <property type="match status" value="1"/>
</dbReference>
<dbReference type="InterPro" id="IPR036527">
    <property type="entry name" value="SCP2_sterol-bd_dom_sf"/>
</dbReference>
<dbReference type="GO" id="GO:0018741">
    <property type="term" value="F:linear primary-alkylsulfatase activity"/>
    <property type="evidence" value="ECO:0007669"/>
    <property type="project" value="InterPro"/>
</dbReference>
<dbReference type="InterPro" id="IPR036866">
    <property type="entry name" value="RibonucZ/Hydroxyglut_hydro"/>
</dbReference>
<evidence type="ECO:0000313" key="6">
    <source>
        <dbReference type="EMBL" id="KAA8572569.1"/>
    </source>
</evidence>
<keyword evidence="1" id="KW-0479">Metal-binding</keyword>
<dbReference type="SUPFAM" id="SSF55718">
    <property type="entry name" value="SCP-like"/>
    <property type="match status" value="1"/>
</dbReference>
<dbReference type="PANTHER" id="PTHR43223:SF1">
    <property type="entry name" value="ALKYL_ARYL-SULFATASE BDS1"/>
    <property type="match status" value="1"/>
</dbReference>
<organism evidence="6 7">
    <name type="scientific">Monilinia fructicola</name>
    <name type="common">Brown rot fungus</name>
    <name type="synonym">Ciboria fructicola</name>
    <dbReference type="NCBI Taxonomy" id="38448"/>
    <lineage>
        <taxon>Eukaryota</taxon>
        <taxon>Fungi</taxon>
        <taxon>Dikarya</taxon>
        <taxon>Ascomycota</taxon>
        <taxon>Pezizomycotina</taxon>
        <taxon>Leotiomycetes</taxon>
        <taxon>Helotiales</taxon>
        <taxon>Sclerotiniaceae</taxon>
        <taxon>Monilinia</taxon>
    </lineage>
</organism>
<dbReference type="GO" id="GO:0046872">
    <property type="term" value="F:metal ion binding"/>
    <property type="evidence" value="ECO:0007669"/>
    <property type="project" value="UniProtKB-KW"/>
</dbReference>
<dbReference type="InterPro" id="IPR001279">
    <property type="entry name" value="Metallo-B-lactamas"/>
</dbReference>
<sequence length="643" mass="70094">MTTVPVYDTDFVFASRGLLRTPKNPNIYSNPKKNDEGSLEERTVVWDVDAYEFLGEECPSSANASLWRQGRLCSTTAGLYLVVDGIYQIRGFDLANMTIVKIPSTNGIIIIDCLTSVETARRAIDLYQEEHIEKHGQEAEIKALFYTHCHVDHFGGAVAIVEKAKEKGQTLRIFGPDGFLEHAVSENVYAGAAMARRSIYMYGEPLDKSPTGQIGCGLGQGLSTGTSSLVAPTQYITENGDIVDGIDGLQIYCQLTPGTEAPAEVNFYFPYYKALCAAENATHTLHNIQTLRGAPVRDARSGRDTWTNQSLFLAIMVQFLSEQRDYYAYLHNESLRQLNNGQTPLEIAENIIMPPTLSTKSNLRGYYGSISHNAKAVYDKYMGWFNGNPAHLWPLQPTDEATEFVTCMGGADAVLSLAQGYITNNNLRFAATLLDKLVFATKSSDDPDSDIAKSAMSTLASVYTSLGYGSENGTWRNIYLTGAFELSNGPQPAFSSMAPEFLLSLSLDELFDTIAIVIEGPAALQNPDVYLKKEITIDFMISDIVQDDKMGAGWHLRLSNAALTGHGIPYVEPSTSPNAGSELTIWSDNINLVSLIGGAAAGKSPAIVDNPDITLTTAGDADAWTKITSLVKLPNVKFNIVTP</sequence>
<dbReference type="InterPro" id="IPR029229">
    <property type="entry name" value="Alkyl_sulf_C"/>
</dbReference>
<dbReference type="VEuPathDB" id="FungiDB:MFRU_003g02390"/>
<evidence type="ECO:0000256" key="2">
    <source>
        <dbReference type="ARBA" id="ARBA00022801"/>
    </source>
</evidence>
<dbReference type="GO" id="GO:0046983">
    <property type="term" value="F:protein dimerization activity"/>
    <property type="evidence" value="ECO:0007669"/>
    <property type="project" value="InterPro"/>
</dbReference>
<protein>
    <recommendedName>
        <fullName evidence="5">Metallo-beta-lactamase domain-containing protein</fullName>
    </recommendedName>
</protein>
<comment type="similarity">
    <text evidence="4">Belongs to the metallo-beta-lactamase superfamily. Type III sulfatase family.</text>
</comment>
<dbReference type="Gene3D" id="3.30.1050.10">
    <property type="entry name" value="SCP2 sterol-binding domain"/>
    <property type="match status" value="1"/>
</dbReference>
<keyword evidence="3" id="KW-0862">Zinc</keyword>
<dbReference type="EMBL" id="VICG01000004">
    <property type="protein sequence ID" value="KAA8572569.1"/>
    <property type="molecule type" value="Genomic_DNA"/>
</dbReference>
<dbReference type="CDD" id="cd07710">
    <property type="entry name" value="arylsulfatase_Sdsa1-like_MBL-fold"/>
    <property type="match status" value="1"/>
</dbReference>
<keyword evidence="7" id="KW-1185">Reference proteome</keyword>
<dbReference type="Proteomes" id="UP000322873">
    <property type="component" value="Unassembled WGS sequence"/>
</dbReference>
<dbReference type="SMART" id="SM00849">
    <property type="entry name" value="Lactamase_B"/>
    <property type="match status" value="1"/>
</dbReference>
<keyword evidence="2" id="KW-0378">Hydrolase</keyword>
<dbReference type="PANTHER" id="PTHR43223">
    <property type="entry name" value="ALKYL/ARYL-SULFATASE"/>
    <property type="match status" value="1"/>
</dbReference>
<dbReference type="InterPro" id="IPR038536">
    <property type="entry name" value="Alkyl/aryl-sulf_dimr_sf"/>
</dbReference>
<dbReference type="SUPFAM" id="SSF56281">
    <property type="entry name" value="Metallo-hydrolase/oxidoreductase"/>
    <property type="match status" value="1"/>
</dbReference>
<dbReference type="Pfam" id="PF14864">
    <property type="entry name" value="Alkyl_sulf_C"/>
    <property type="match status" value="1"/>
</dbReference>
<evidence type="ECO:0000256" key="4">
    <source>
        <dbReference type="ARBA" id="ARBA00033751"/>
    </source>
</evidence>
<dbReference type="InterPro" id="IPR044097">
    <property type="entry name" value="Bds1/SdsA1_MBL-fold"/>
</dbReference>
<comment type="caution">
    <text evidence="6">The sequence shown here is derived from an EMBL/GenBank/DDBJ whole genome shotgun (WGS) entry which is preliminary data.</text>
</comment>
<feature type="domain" description="Metallo-beta-lactamase" evidence="5">
    <location>
        <begin position="94"/>
        <end position="331"/>
    </location>
</feature>
<name>A0A5M9JWR9_MONFR</name>
<accession>A0A5M9JWR9</accession>
<gene>
    <name evidence="6" type="ORF">EYC84_003173</name>
</gene>
<proteinExistence type="inferred from homology"/>
<reference evidence="6 7" key="1">
    <citation type="submission" date="2019-06" db="EMBL/GenBank/DDBJ databases">
        <title>Genome Sequence of the Brown Rot Fungal Pathogen Monilinia fructicola.</title>
        <authorList>
            <person name="De Miccolis Angelini R.M."/>
            <person name="Landi L."/>
            <person name="Abate D."/>
            <person name="Pollastro S."/>
            <person name="Romanazzi G."/>
            <person name="Faretra F."/>
        </authorList>
    </citation>
    <scope>NUCLEOTIDE SEQUENCE [LARGE SCALE GENOMIC DNA]</scope>
    <source>
        <strain evidence="6 7">Mfrc123</strain>
    </source>
</reference>
<dbReference type="Gene3D" id="1.25.40.880">
    <property type="entry name" value="Alkyl sulfatase, dimerisation domain"/>
    <property type="match status" value="1"/>
</dbReference>
<evidence type="ECO:0000256" key="1">
    <source>
        <dbReference type="ARBA" id="ARBA00022723"/>
    </source>
</evidence>
<evidence type="ECO:0000256" key="3">
    <source>
        <dbReference type="ARBA" id="ARBA00022833"/>
    </source>
</evidence>
<evidence type="ECO:0000259" key="5">
    <source>
        <dbReference type="SMART" id="SM00849"/>
    </source>
</evidence>
<dbReference type="InterPro" id="IPR029228">
    <property type="entry name" value="Alkyl_sulf_dimr"/>
</dbReference>